<protein>
    <recommendedName>
        <fullName evidence="1">Mab-21-like HhH/H2TH-like domain-containing protein</fullName>
    </recommendedName>
</protein>
<dbReference type="InterPro" id="IPR024810">
    <property type="entry name" value="MAB21L/cGLR"/>
</dbReference>
<evidence type="ECO:0000313" key="3">
    <source>
        <dbReference type="Proteomes" id="UP000005408"/>
    </source>
</evidence>
<accession>A0A8W8LXL8</accession>
<dbReference type="Pfam" id="PF20266">
    <property type="entry name" value="Mab-21_C"/>
    <property type="match status" value="1"/>
</dbReference>
<name>A0A8W8LXL8_MAGGI</name>
<dbReference type="InterPro" id="IPR046906">
    <property type="entry name" value="Mab-21_HhH/H2TH-like"/>
</dbReference>
<evidence type="ECO:0000259" key="1">
    <source>
        <dbReference type="Pfam" id="PF20266"/>
    </source>
</evidence>
<evidence type="ECO:0000313" key="2">
    <source>
        <dbReference type="EnsemblMetazoa" id="G30088.1:cds"/>
    </source>
</evidence>
<dbReference type="PANTHER" id="PTHR10656:SF69">
    <property type="entry name" value="MAB-21-LIKE HHH_H2TH-LIKE DOMAIN-CONTAINING PROTEIN"/>
    <property type="match status" value="1"/>
</dbReference>
<dbReference type="Proteomes" id="UP000005408">
    <property type="component" value="Unassembled WGS sequence"/>
</dbReference>
<dbReference type="Gene3D" id="1.10.1410.40">
    <property type="match status" value="1"/>
</dbReference>
<keyword evidence="3" id="KW-1185">Reference proteome</keyword>
<dbReference type="SMART" id="SM01265">
    <property type="entry name" value="Mab-21"/>
    <property type="match status" value="1"/>
</dbReference>
<dbReference type="AlphaFoldDB" id="A0A8W8LXL8"/>
<dbReference type="CDD" id="cd22758">
    <property type="entry name" value="OTU_232R-like"/>
    <property type="match status" value="1"/>
</dbReference>
<organism evidence="2 3">
    <name type="scientific">Magallana gigas</name>
    <name type="common">Pacific oyster</name>
    <name type="synonym">Crassostrea gigas</name>
    <dbReference type="NCBI Taxonomy" id="29159"/>
    <lineage>
        <taxon>Eukaryota</taxon>
        <taxon>Metazoa</taxon>
        <taxon>Spiralia</taxon>
        <taxon>Lophotrochozoa</taxon>
        <taxon>Mollusca</taxon>
        <taxon>Bivalvia</taxon>
        <taxon>Autobranchia</taxon>
        <taxon>Pteriomorphia</taxon>
        <taxon>Ostreida</taxon>
        <taxon>Ostreoidea</taxon>
        <taxon>Ostreidae</taxon>
        <taxon>Magallana</taxon>
    </lineage>
</organism>
<proteinExistence type="predicted"/>
<sequence length="1026" mass="119270">MSLTNVTQLIEKVNQRAAPNEFWKKGEITIEDNKDSIVFNNCLTETNAPSNSNQDRAVSEENSFNNNIDHVKKVDKADLNNFTLEPGDDSEDTDETDYFDSEDEYWESVRKKRFKDVFCLKCRRHHPKHRRHGDKDFQKYEDEDISHWITSPAQKFAKENNFEIKDVYGDGNCLFRAVADRFMINGCPGHTEVSLRKTAIKRIVGRLPRKNEQNRNMGDHIILQALADVFLLHITIFNVINNDVRRTEIVTEMAMETSKKFHICLGHVGEFHYFSLRSMTWTMELPYKSQIYRMLVTCSKYSTEERSKMVDKKFAFLSQGCFADSCLADSAQYVLQCIHLNGNVKKQRLTKDTHVESVFMSYTESDVMFRNKEESQRRLIEDQQHVDPVSGIPLPHLTFIMQHILPAKMCLKRIVVDGHLFQQKGVFYHFLGSIQDETEIFLRDISWKQKSNDSMKMRISFKIPRIVVLSLDKEVIYERGMQTWEPMPGHLYVDCSETLPGYCRLKLPTFDSINNNDSVVRLGSNLFQKQIAVPDRLHSQINMGFPYQIQCTGVRCFTFPFYHRWKKEIQSGFPSHNVISSIVEAGCTLIPKSHPKSISPEIEWKFDFSMAECIISKSLTNAQRYGFYVLKIMLDNIVHHLPFKTKHLKSVFLMTWEEIPPIAWAKNFSGCVLYVLDSLVTCLKERFLPHYFIPENNLLDCFRDDDVNTLCIIIEYIRIFPASVIQIVGEKHGYKFAANLIKRLLSHAEDFSANKNFNVFVMELCLPLTVATAKFMARKGFYGESFSILKRGLEQRLFVPDTNKKQESLSVCNLFESVLKEIKQKSSRVILASIYDKNVGKNVSESIIKTKGFALQTFLPWAVDHWIGWLKIPEKSINHFTAIASFLYDYSEKEYCKQNAVLSELAITTAIRCIKELSTEDYLKVETLDSGSKEVRSQKQNIRKTLIPYYMHVFAVASLNRNVFLLMKYIDEIENISKDFPELSSIVSSMFRILGQPQKSRRYARMFDEYYYSRGREMNLGFQLRP</sequence>
<dbReference type="EnsemblMetazoa" id="G30088.1">
    <property type="protein sequence ID" value="G30088.1:cds"/>
    <property type="gene ID" value="G30088"/>
</dbReference>
<feature type="domain" description="Mab-21-like HhH/H2TH-like" evidence="1">
    <location>
        <begin position="641"/>
        <end position="710"/>
    </location>
</feature>
<dbReference type="Gene3D" id="3.90.70.80">
    <property type="match status" value="2"/>
</dbReference>
<dbReference type="SUPFAM" id="SSF54001">
    <property type="entry name" value="Cysteine proteinases"/>
    <property type="match status" value="1"/>
</dbReference>
<dbReference type="PANTHER" id="PTHR10656">
    <property type="entry name" value="CELL FATE DETERMINING PROTEIN MAB21-RELATED"/>
    <property type="match status" value="1"/>
</dbReference>
<reference evidence="2" key="1">
    <citation type="submission" date="2022-08" db="UniProtKB">
        <authorList>
            <consortium name="EnsemblMetazoa"/>
        </authorList>
    </citation>
    <scope>IDENTIFICATION</scope>
    <source>
        <strain evidence="2">05x7-T-G4-1.051#20</strain>
    </source>
</reference>
<dbReference type="InterPro" id="IPR038765">
    <property type="entry name" value="Papain-like_cys_pep_sf"/>
</dbReference>